<evidence type="ECO:0000259" key="2">
    <source>
        <dbReference type="Pfam" id="PF02894"/>
    </source>
</evidence>
<name>A0ABW3M7Z6_9PSEU</name>
<dbReference type="InterPro" id="IPR004104">
    <property type="entry name" value="Gfo/Idh/MocA-like_OxRdtase_C"/>
</dbReference>
<reference evidence="4" key="1">
    <citation type="journal article" date="2019" name="Int. J. Syst. Evol. Microbiol.">
        <title>The Global Catalogue of Microorganisms (GCM) 10K type strain sequencing project: providing services to taxonomists for standard genome sequencing and annotation.</title>
        <authorList>
            <consortium name="The Broad Institute Genomics Platform"/>
            <consortium name="The Broad Institute Genome Sequencing Center for Infectious Disease"/>
            <person name="Wu L."/>
            <person name="Ma J."/>
        </authorList>
    </citation>
    <scope>NUCLEOTIDE SEQUENCE [LARGE SCALE GENOMIC DNA]</scope>
    <source>
        <strain evidence="4">JCM 31486</strain>
    </source>
</reference>
<feature type="non-terminal residue" evidence="3">
    <location>
        <position position="1"/>
    </location>
</feature>
<gene>
    <name evidence="3" type="ORF">ACFQ1S_05595</name>
</gene>
<keyword evidence="4" id="KW-1185">Reference proteome</keyword>
<feature type="domain" description="Gfo/Idh/MocA-like oxidoreductase C-terminal" evidence="2">
    <location>
        <begin position="9"/>
        <end position="112"/>
    </location>
</feature>
<dbReference type="Pfam" id="PF02894">
    <property type="entry name" value="GFO_IDH_MocA_C"/>
    <property type="match status" value="1"/>
</dbReference>
<protein>
    <submittedName>
        <fullName evidence="3">Gfo/Idh/MocA family oxidoreductase</fullName>
    </submittedName>
</protein>
<evidence type="ECO:0000313" key="4">
    <source>
        <dbReference type="Proteomes" id="UP001597045"/>
    </source>
</evidence>
<comment type="caution">
    <text evidence="3">The sequence shown here is derived from an EMBL/GenBank/DDBJ whole genome shotgun (WGS) entry which is preliminary data.</text>
</comment>
<accession>A0ABW3M7Z6</accession>
<sequence>SHLWMSATAANLGPRFRVLGSKAAFTIRGVDSQEDALAAGRRPGDPGWGQEPETAWGTLGLLDDVHPVPSELGAYQQFYETIRDGGLPVPPIEAEYTLRIIEAAITSANERKVTHP</sequence>
<evidence type="ECO:0000313" key="3">
    <source>
        <dbReference type="EMBL" id="MFD1045100.1"/>
    </source>
</evidence>
<proteinExistence type="inferred from homology"/>
<organism evidence="3 4">
    <name type="scientific">Kibdelosporangium lantanae</name>
    <dbReference type="NCBI Taxonomy" id="1497396"/>
    <lineage>
        <taxon>Bacteria</taxon>
        <taxon>Bacillati</taxon>
        <taxon>Actinomycetota</taxon>
        <taxon>Actinomycetes</taxon>
        <taxon>Pseudonocardiales</taxon>
        <taxon>Pseudonocardiaceae</taxon>
        <taxon>Kibdelosporangium</taxon>
    </lineage>
</organism>
<dbReference type="Gene3D" id="3.30.360.10">
    <property type="entry name" value="Dihydrodipicolinate Reductase, domain 2"/>
    <property type="match status" value="1"/>
</dbReference>
<comment type="similarity">
    <text evidence="1">Belongs to the Gfo/Idh/MocA family.</text>
</comment>
<dbReference type="EMBL" id="JBHTIS010000207">
    <property type="protein sequence ID" value="MFD1045100.1"/>
    <property type="molecule type" value="Genomic_DNA"/>
</dbReference>
<dbReference type="Proteomes" id="UP001597045">
    <property type="component" value="Unassembled WGS sequence"/>
</dbReference>
<evidence type="ECO:0000256" key="1">
    <source>
        <dbReference type="ARBA" id="ARBA00010928"/>
    </source>
</evidence>